<keyword evidence="2" id="KW-1185">Reference proteome</keyword>
<name>A0ACD4VNI7_9CAUL</name>
<gene>
    <name evidence="1" type="ORF">PZA08_05040</name>
</gene>
<sequence length="161" mass="17026">MGDIEMTFGGVQRWPIDASAMGDTHVILRDLAWTGSGDLFEAAPSPAMITLAAEALSERGFDLVGVGVVIQHSAGHYPIPPANRPSRYRFALDLTDAPSTFHGGQLLFIHEDGRVSGWTAQRGALMVWQGADPILAQIAPPASPRIMLVGSAEPSAIPAEA</sequence>
<accession>A0ACD4VNI7</accession>
<evidence type="ECO:0000313" key="1">
    <source>
        <dbReference type="EMBL" id="WOB79537.1"/>
    </source>
</evidence>
<reference evidence="1" key="1">
    <citation type="submission" date="2023-03" db="EMBL/GenBank/DDBJ databases">
        <title>Genome sequence of Brevundimonas nasdae SJTX8.</title>
        <authorList>
            <person name="Liang R."/>
        </authorList>
    </citation>
    <scope>NUCLEOTIDE SEQUENCE</scope>
    <source>
        <strain evidence="1">X8</strain>
    </source>
</reference>
<dbReference type="Proteomes" id="UP001302493">
    <property type="component" value="Chromosome"/>
</dbReference>
<dbReference type="EMBL" id="CP119180">
    <property type="protein sequence ID" value="WOB79537.1"/>
    <property type="molecule type" value="Genomic_DNA"/>
</dbReference>
<proteinExistence type="predicted"/>
<evidence type="ECO:0000313" key="2">
    <source>
        <dbReference type="Proteomes" id="UP001302493"/>
    </source>
</evidence>
<protein>
    <submittedName>
        <fullName evidence="1">Uncharacterized protein</fullName>
    </submittedName>
</protein>
<organism evidence="1 2">
    <name type="scientific">Brevundimonas nasdae</name>
    <dbReference type="NCBI Taxonomy" id="172043"/>
    <lineage>
        <taxon>Bacteria</taxon>
        <taxon>Pseudomonadati</taxon>
        <taxon>Pseudomonadota</taxon>
        <taxon>Alphaproteobacteria</taxon>
        <taxon>Caulobacterales</taxon>
        <taxon>Caulobacteraceae</taxon>
        <taxon>Brevundimonas</taxon>
    </lineage>
</organism>